<dbReference type="PROSITE" id="PS51032">
    <property type="entry name" value="AP2_ERF"/>
    <property type="match status" value="1"/>
</dbReference>
<keyword evidence="5" id="KW-0539">Nucleus</keyword>
<dbReference type="Pfam" id="PF00847">
    <property type="entry name" value="AP2"/>
    <property type="match status" value="1"/>
</dbReference>
<dbReference type="EMBL" id="AMZH03014329">
    <property type="protein sequence ID" value="RRT47826.1"/>
    <property type="molecule type" value="Genomic_DNA"/>
</dbReference>
<keyword evidence="3" id="KW-0238">DNA-binding</keyword>
<organism evidence="8 9">
    <name type="scientific">Ensete ventricosum</name>
    <name type="common">Abyssinian banana</name>
    <name type="synonym">Musa ensete</name>
    <dbReference type="NCBI Taxonomy" id="4639"/>
    <lineage>
        <taxon>Eukaryota</taxon>
        <taxon>Viridiplantae</taxon>
        <taxon>Streptophyta</taxon>
        <taxon>Embryophyta</taxon>
        <taxon>Tracheophyta</taxon>
        <taxon>Spermatophyta</taxon>
        <taxon>Magnoliopsida</taxon>
        <taxon>Liliopsida</taxon>
        <taxon>Zingiberales</taxon>
        <taxon>Musaceae</taxon>
        <taxon>Ensete</taxon>
    </lineage>
</organism>
<sequence>MNLMDATFLVPVKRTEHVVVTPKPPLASRPKRRLGDLPAAEPRPRTVRIFCDDYDATDSSGDEGDCCHSRRRVRRYVREIRFDTRPARVGATPAAEAGKSNPAGKKRKAGAAAAACGDGSVQRFRGVRRRPWGKYAAEIRDPWRRVRVWLGTYDTAEEAAKVYDSAAIQLRGPDATTNFARPSAAATAHPSPPPPPRKNLSDNYLTSVSGGYESAEESHNLYSPTSVLRGLSSSSSSCSTSAAKASDKEEKQKPPASGIASSSSVEPGGFLPFEEETLFDGLLSFFDDDSAPVGFLADDLSAAFNHDSGLDLLEPSSTWQAGDDFFADFGDLDEKRPLFFLVSTYHRILKFPTRTGVGEVRSDPRESRQCYLTAITLFKKLRTEPIDDQLPRQLGSGALQVLHGLQQLIVHPPSPGSRLPQQLLGVAQVAPNLLKFLLRGLVPEELLASLPLGLLELLPQLGCAPFGLSNRLRSPSRFQSKQLLEARQRENLSYQGMGREAYRDHLLGGSGHQDFRGKRIELPRQLGVEKSPFELLHCRQIVPYFRRVLQPLSSGLYLLLGVLMPQIGH</sequence>
<dbReference type="Proteomes" id="UP000287651">
    <property type="component" value="Unassembled WGS sequence"/>
</dbReference>
<comment type="caution">
    <text evidence="8">The sequence shown here is derived from an EMBL/GenBank/DDBJ whole genome shotgun (WGS) entry which is preliminary data.</text>
</comment>
<evidence type="ECO:0000256" key="4">
    <source>
        <dbReference type="ARBA" id="ARBA00023163"/>
    </source>
</evidence>
<feature type="region of interest" description="Disordered" evidence="6">
    <location>
        <begin position="90"/>
        <end position="112"/>
    </location>
</feature>
<evidence type="ECO:0000256" key="2">
    <source>
        <dbReference type="ARBA" id="ARBA00023015"/>
    </source>
</evidence>
<feature type="domain" description="AP2/ERF" evidence="7">
    <location>
        <begin position="123"/>
        <end position="180"/>
    </location>
</feature>
<proteinExistence type="predicted"/>
<dbReference type="SMART" id="SM00380">
    <property type="entry name" value="AP2"/>
    <property type="match status" value="1"/>
</dbReference>
<evidence type="ECO:0000313" key="9">
    <source>
        <dbReference type="Proteomes" id="UP000287651"/>
    </source>
</evidence>
<dbReference type="GO" id="GO:0003677">
    <property type="term" value="F:DNA binding"/>
    <property type="evidence" value="ECO:0007669"/>
    <property type="project" value="UniProtKB-KW"/>
</dbReference>
<feature type="region of interest" description="Disordered" evidence="6">
    <location>
        <begin position="239"/>
        <end position="266"/>
    </location>
</feature>
<accession>A0A426Y800</accession>
<feature type="region of interest" description="Disordered" evidence="6">
    <location>
        <begin position="176"/>
        <end position="208"/>
    </location>
</feature>
<reference evidence="8 9" key="1">
    <citation type="journal article" date="2014" name="Agronomy (Basel)">
        <title>A Draft Genome Sequence for Ensete ventricosum, the Drought-Tolerant Tree Against Hunger.</title>
        <authorList>
            <person name="Harrison J."/>
            <person name="Moore K.A."/>
            <person name="Paszkiewicz K."/>
            <person name="Jones T."/>
            <person name="Grant M."/>
            <person name="Ambacheew D."/>
            <person name="Muzemil S."/>
            <person name="Studholme D.J."/>
        </authorList>
    </citation>
    <scope>NUCLEOTIDE SEQUENCE [LARGE SCALE GENOMIC DNA]</scope>
</reference>
<gene>
    <name evidence="8" type="ORF">B296_00019705</name>
</gene>
<protein>
    <recommendedName>
        <fullName evidence="7">AP2/ERF domain-containing protein</fullName>
    </recommendedName>
</protein>
<dbReference type="InterPro" id="IPR016177">
    <property type="entry name" value="DNA-bd_dom_sf"/>
</dbReference>
<dbReference type="InterPro" id="IPR001471">
    <property type="entry name" value="AP2/ERF_dom"/>
</dbReference>
<evidence type="ECO:0000256" key="5">
    <source>
        <dbReference type="ARBA" id="ARBA00023242"/>
    </source>
</evidence>
<dbReference type="PANTHER" id="PTHR31194:SF140">
    <property type="entry name" value="ETHYLENE-RESPONSIVE TRANSCRIPTION FACTOR CRF2"/>
    <property type="match status" value="1"/>
</dbReference>
<dbReference type="PANTHER" id="PTHR31194">
    <property type="entry name" value="SHN SHINE , DNA BINDING / TRANSCRIPTION FACTOR"/>
    <property type="match status" value="1"/>
</dbReference>
<dbReference type="InterPro" id="IPR036955">
    <property type="entry name" value="AP2/ERF_dom_sf"/>
</dbReference>
<dbReference type="GO" id="GO:0003700">
    <property type="term" value="F:DNA-binding transcription factor activity"/>
    <property type="evidence" value="ECO:0007669"/>
    <property type="project" value="InterPro"/>
</dbReference>
<evidence type="ECO:0000256" key="6">
    <source>
        <dbReference type="SAM" id="MobiDB-lite"/>
    </source>
</evidence>
<keyword evidence="2" id="KW-0805">Transcription regulation</keyword>
<dbReference type="GO" id="GO:0005634">
    <property type="term" value="C:nucleus"/>
    <property type="evidence" value="ECO:0007669"/>
    <property type="project" value="UniProtKB-SubCell"/>
</dbReference>
<dbReference type="AlphaFoldDB" id="A0A426Y800"/>
<dbReference type="FunFam" id="3.30.730.10:FF:000001">
    <property type="entry name" value="Ethylene-responsive transcription factor 2"/>
    <property type="match status" value="1"/>
</dbReference>
<evidence type="ECO:0000313" key="8">
    <source>
        <dbReference type="EMBL" id="RRT47826.1"/>
    </source>
</evidence>
<name>A0A426Y800_ENSVE</name>
<evidence type="ECO:0000256" key="1">
    <source>
        <dbReference type="ARBA" id="ARBA00004123"/>
    </source>
</evidence>
<evidence type="ECO:0000256" key="3">
    <source>
        <dbReference type="ARBA" id="ARBA00023125"/>
    </source>
</evidence>
<dbReference type="SUPFAM" id="SSF54171">
    <property type="entry name" value="DNA-binding domain"/>
    <property type="match status" value="1"/>
</dbReference>
<dbReference type="PRINTS" id="PR00367">
    <property type="entry name" value="ETHRSPELEMNT"/>
</dbReference>
<dbReference type="InterPro" id="IPR050913">
    <property type="entry name" value="AP2/ERF_ERF"/>
</dbReference>
<feature type="compositionally biased region" description="Low complexity" evidence="6">
    <location>
        <begin position="180"/>
        <end position="189"/>
    </location>
</feature>
<comment type="subcellular location">
    <subcellularLocation>
        <location evidence="1">Nucleus</location>
    </subcellularLocation>
</comment>
<keyword evidence="4" id="KW-0804">Transcription</keyword>
<dbReference type="CDD" id="cd00018">
    <property type="entry name" value="AP2"/>
    <property type="match status" value="1"/>
</dbReference>
<dbReference type="Gene3D" id="3.30.730.10">
    <property type="entry name" value="AP2/ERF domain"/>
    <property type="match status" value="1"/>
</dbReference>
<evidence type="ECO:0000259" key="7">
    <source>
        <dbReference type="PROSITE" id="PS51032"/>
    </source>
</evidence>